<dbReference type="PANTHER" id="PTHR43591:SF24">
    <property type="entry name" value="2-METHOXY-6-POLYPRENYL-1,4-BENZOQUINOL METHYLASE, MITOCHONDRIAL"/>
    <property type="match status" value="1"/>
</dbReference>
<dbReference type="Proteomes" id="UP000544122">
    <property type="component" value="Unassembled WGS sequence"/>
</dbReference>
<evidence type="ECO:0000313" key="2">
    <source>
        <dbReference type="EMBL" id="NOJ42672.1"/>
    </source>
</evidence>
<dbReference type="GO" id="GO:0032259">
    <property type="term" value="P:methylation"/>
    <property type="evidence" value="ECO:0007669"/>
    <property type="project" value="UniProtKB-KW"/>
</dbReference>
<dbReference type="PANTHER" id="PTHR43591">
    <property type="entry name" value="METHYLTRANSFERASE"/>
    <property type="match status" value="1"/>
</dbReference>
<dbReference type="CDD" id="cd02440">
    <property type="entry name" value="AdoMet_MTases"/>
    <property type="match status" value="1"/>
</dbReference>
<dbReference type="EMBL" id="JAAVLX010000008">
    <property type="protein sequence ID" value="NOJ42672.1"/>
    <property type="molecule type" value="Genomic_DNA"/>
</dbReference>
<organism evidence="2 3">
    <name type="scientific">Bradyrhizobium australiense</name>
    <dbReference type="NCBI Taxonomy" id="2721161"/>
    <lineage>
        <taxon>Bacteria</taxon>
        <taxon>Pseudomonadati</taxon>
        <taxon>Pseudomonadota</taxon>
        <taxon>Alphaproteobacteria</taxon>
        <taxon>Hyphomicrobiales</taxon>
        <taxon>Nitrobacteraceae</taxon>
        <taxon>Bradyrhizobium</taxon>
    </lineage>
</organism>
<accession>A0A7Y4GWJ1</accession>
<dbReference type="Gene3D" id="3.40.50.150">
    <property type="entry name" value="Vaccinia Virus protein VP39"/>
    <property type="match status" value="1"/>
</dbReference>
<dbReference type="GO" id="GO:0008757">
    <property type="term" value="F:S-adenosylmethionine-dependent methyltransferase activity"/>
    <property type="evidence" value="ECO:0007669"/>
    <property type="project" value="InterPro"/>
</dbReference>
<name>A0A7Y4GWJ1_9BRAD</name>
<dbReference type="RefSeq" id="WP_171581914.1">
    <property type="nucleotide sequence ID" value="NZ_JAAVLX010000008.1"/>
</dbReference>
<keyword evidence="2" id="KW-0808">Transferase</keyword>
<comment type="caution">
    <text evidence="2">The sequence shown here is derived from an EMBL/GenBank/DDBJ whole genome shotgun (WGS) entry which is preliminary data.</text>
</comment>
<evidence type="ECO:0000259" key="1">
    <source>
        <dbReference type="Pfam" id="PF08241"/>
    </source>
</evidence>
<dbReference type="InterPro" id="IPR013216">
    <property type="entry name" value="Methyltransf_11"/>
</dbReference>
<reference evidence="2 3" key="1">
    <citation type="submission" date="2020-03" db="EMBL/GenBank/DDBJ databases">
        <title>Bradyrhizobium diversity isolated from nodules of Indigofera sp.</title>
        <authorList>
            <person name="Klepa M."/>
            <person name="Helene L."/>
            <person name="Hungria M."/>
        </authorList>
    </citation>
    <scope>NUCLEOTIDE SEQUENCE [LARGE SCALE GENOMIC DNA]</scope>
    <source>
        <strain evidence="2 3">WSM 1791</strain>
    </source>
</reference>
<evidence type="ECO:0000313" key="3">
    <source>
        <dbReference type="Proteomes" id="UP000544122"/>
    </source>
</evidence>
<dbReference type="SUPFAM" id="SSF53335">
    <property type="entry name" value="S-adenosyl-L-methionine-dependent methyltransferases"/>
    <property type="match status" value="1"/>
</dbReference>
<gene>
    <name evidence="2" type="ORF">HCN58_24335</name>
</gene>
<keyword evidence="2" id="KW-0489">Methyltransferase</keyword>
<sequence length="286" mass="30270">MDAPASHGQNADQVAYWNGPAGQRWAERQAAQDVLLKPVADLVVERAKLMPGERVIDVGCGSGATASAFAQKVAPSGHVLGIDVSGPMLERARQSAPKDLPIDFVLADATVYPFAPASFDVLASRFGVMFFADPALSFANMRKALRPTGRLAFACWREPRENPFFMAPLQAAYKHVPKLPQVGPEDPGPFAFASEARVRRILGEAGFTGVEMEECPLLLDAAIGRGLDGAVQGALEIGPVSRALEGQPEDARAAVAASIREALTPFAKGDAVLLPASVWIVTARAS</sequence>
<proteinExistence type="predicted"/>
<dbReference type="AlphaFoldDB" id="A0A7Y4GWJ1"/>
<dbReference type="InterPro" id="IPR029063">
    <property type="entry name" value="SAM-dependent_MTases_sf"/>
</dbReference>
<keyword evidence="3" id="KW-1185">Reference proteome</keyword>
<dbReference type="Pfam" id="PF08241">
    <property type="entry name" value="Methyltransf_11"/>
    <property type="match status" value="1"/>
</dbReference>
<protein>
    <submittedName>
        <fullName evidence="2">Methyltransferase domain-containing protein</fullName>
    </submittedName>
</protein>
<feature type="domain" description="Methyltransferase type 11" evidence="1">
    <location>
        <begin position="56"/>
        <end position="153"/>
    </location>
</feature>